<dbReference type="GO" id="GO:0005930">
    <property type="term" value="C:axoneme"/>
    <property type="evidence" value="ECO:0007669"/>
    <property type="project" value="UniProtKB-SubCell"/>
</dbReference>
<evidence type="ECO:0000256" key="4">
    <source>
        <dbReference type="ARBA" id="ARBA00022174"/>
    </source>
</evidence>
<sequence length="260" mass="30608">MSSNDKNVKYHFTYMPKKKLEILNEKTVMKPCLKKWGMDGRIQSQSFAFNESVHPQDMNRFLQEFFTSPDVYPYLQSDPSHPIGQPLPNLTLTRVPCSLTNMLLLARLTNPANGIVMREYDLRQCLHTEVDGFLIADKLRKLLLDPDEEETPLFTDAERSEFLFCLFKHLCLGGQWCQYEDSIEPYLKATKLLYKDLIRYSLGQWCQYEDSLEPYLKATKLLYKDLIRYSLGQWCQYEDSLEPYLKATKLLYKDLIRNPI</sequence>
<keyword evidence="7" id="KW-0966">Cell projection</keyword>
<dbReference type="AlphaFoldDB" id="A0A8D9FAY9"/>
<comment type="similarity">
    <text evidence="3">Belongs to the CFAP300 family.</text>
</comment>
<evidence type="ECO:0000256" key="6">
    <source>
        <dbReference type="ARBA" id="ARBA00023212"/>
    </source>
</evidence>
<dbReference type="PANTHER" id="PTHR31078:SF1">
    <property type="entry name" value="CILIA- AND FLAGELLA-ASSOCIATED PROTEIN 300"/>
    <property type="match status" value="1"/>
</dbReference>
<evidence type="ECO:0000256" key="3">
    <source>
        <dbReference type="ARBA" id="ARBA00009205"/>
    </source>
</evidence>
<dbReference type="PANTHER" id="PTHR31078">
    <property type="entry name" value="CILIA- AND FLAGELLA-ASSOCIATED PROTEIN 300"/>
    <property type="match status" value="1"/>
</dbReference>
<evidence type="ECO:0000256" key="7">
    <source>
        <dbReference type="ARBA" id="ARBA00023273"/>
    </source>
</evidence>
<evidence type="ECO:0000313" key="8">
    <source>
        <dbReference type="EMBL" id="CAG6783716.1"/>
    </source>
</evidence>
<keyword evidence="5" id="KW-0963">Cytoplasm</keyword>
<evidence type="ECO:0000256" key="2">
    <source>
        <dbReference type="ARBA" id="ARBA00004430"/>
    </source>
</evidence>
<reference evidence="8" key="1">
    <citation type="submission" date="2021-05" db="EMBL/GenBank/DDBJ databases">
        <authorList>
            <person name="Alioto T."/>
            <person name="Alioto T."/>
            <person name="Gomez Garrido J."/>
        </authorList>
    </citation>
    <scope>NUCLEOTIDE SEQUENCE</scope>
</reference>
<evidence type="ECO:0000256" key="1">
    <source>
        <dbReference type="ARBA" id="ARBA00002404"/>
    </source>
</evidence>
<protein>
    <recommendedName>
        <fullName evidence="4">Cilia- and flagella-associated protein 300</fullName>
    </recommendedName>
</protein>
<organism evidence="8">
    <name type="scientific">Cacopsylla melanoneura</name>
    <dbReference type="NCBI Taxonomy" id="428564"/>
    <lineage>
        <taxon>Eukaryota</taxon>
        <taxon>Metazoa</taxon>
        <taxon>Ecdysozoa</taxon>
        <taxon>Arthropoda</taxon>
        <taxon>Hexapoda</taxon>
        <taxon>Insecta</taxon>
        <taxon>Pterygota</taxon>
        <taxon>Neoptera</taxon>
        <taxon>Paraneoptera</taxon>
        <taxon>Hemiptera</taxon>
        <taxon>Sternorrhyncha</taxon>
        <taxon>Psylloidea</taxon>
        <taxon>Psyllidae</taxon>
        <taxon>Psyllinae</taxon>
        <taxon>Cacopsylla</taxon>
    </lineage>
</organism>
<dbReference type="InterPro" id="IPR029416">
    <property type="entry name" value="CFAP300"/>
</dbReference>
<comment type="subcellular location">
    <subcellularLocation>
        <location evidence="2">Cytoplasm</location>
        <location evidence="2">Cytoskeleton</location>
        <location evidence="2">Cilium axoneme</location>
    </subcellularLocation>
</comment>
<evidence type="ECO:0000256" key="5">
    <source>
        <dbReference type="ARBA" id="ARBA00022490"/>
    </source>
</evidence>
<comment type="function">
    <text evidence="1">Cilium- and flagellum-specific protein that plays a role in axonemal structure organization and motility. May play a role in outer and inner dynein arm assembly.</text>
</comment>
<dbReference type="EMBL" id="HBUF01634003">
    <property type="protein sequence ID" value="CAG6783716.1"/>
    <property type="molecule type" value="Transcribed_RNA"/>
</dbReference>
<keyword evidence="6" id="KW-0206">Cytoskeleton</keyword>
<name>A0A8D9FAY9_9HEMI</name>
<proteinExistence type="inferred from homology"/>
<dbReference type="Pfam" id="PF14926">
    <property type="entry name" value="CFAP300"/>
    <property type="match status" value="3"/>
</dbReference>
<accession>A0A8D9FAY9</accession>